<gene>
    <name evidence="5" type="ORF">AN619_28610</name>
</gene>
<dbReference type="STRING" id="520762.AN619_28610"/>
<evidence type="ECO:0000259" key="4">
    <source>
        <dbReference type="SMART" id="SM00421"/>
    </source>
</evidence>
<dbReference type="PANTHER" id="PTHR44688:SF16">
    <property type="entry name" value="DNA-BINDING TRANSCRIPTIONAL ACTIVATOR DEVR_DOSR"/>
    <property type="match status" value="1"/>
</dbReference>
<evidence type="ECO:0000313" key="5">
    <source>
        <dbReference type="EMBL" id="KXG73827.1"/>
    </source>
</evidence>
<dbReference type="SUPFAM" id="SSF46894">
    <property type="entry name" value="C-terminal effector domain of the bipartite response regulators"/>
    <property type="match status" value="1"/>
</dbReference>
<evidence type="ECO:0000256" key="2">
    <source>
        <dbReference type="ARBA" id="ARBA00023125"/>
    </source>
</evidence>
<dbReference type="Proteomes" id="UP000070456">
    <property type="component" value="Unassembled WGS sequence"/>
</dbReference>
<organism evidence="5 6">
    <name type="scientific">Thermotalea metallivorans</name>
    <dbReference type="NCBI Taxonomy" id="520762"/>
    <lineage>
        <taxon>Bacteria</taxon>
        <taxon>Bacillati</taxon>
        <taxon>Bacillota</taxon>
        <taxon>Clostridia</taxon>
        <taxon>Peptostreptococcales</taxon>
        <taxon>Thermotaleaceae</taxon>
        <taxon>Thermotalea</taxon>
    </lineage>
</organism>
<dbReference type="GO" id="GO:0006355">
    <property type="term" value="P:regulation of DNA-templated transcription"/>
    <property type="evidence" value="ECO:0007669"/>
    <property type="project" value="InterPro"/>
</dbReference>
<evidence type="ECO:0000256" key="3">
    <source>
        <dbReference type="ARBA" id="ARBA00023163"/>
    </source>
</evidence>
<keyword evidence="6" id="KW-1185">Reference proteome</keyword>
<dbReference type="PANTHER" id="PTHR44688">
    <property type="entry name" value="DNA-BINDING TRANSCRIPTIONAL ACTIVATOR DEVR_DOSR"/>
    <property type="match status" value="1"/>
</dbReference>
<dbReference type="AlphaFoldDB" id="A0A140KZV2"/>
<dbReference type="EMBL" id="LOEE01000074">
    <property type="protein sequence ID" value="KXG73827.1"/>
    <property type="molecule type" value="Genomic_DNA"/>
</dbReference>
<dbReference type="InterPro" id="IPR000792">
    <property type="entry name" value="Tscrpt_reg_LuxR_C"/>
</dbReference>
<dbReference type="RefSeq" id="WP_068557949.1">
    <property type="nucleotide sequence ID" value="NZ_LOEE01000074.1"/>
</dbReference>
<keyword evidence="1" id="KW-0805">Transcription regulation</keyword>
<comment type="caution">
    <text evidence="5">The sequence shown here is derived from an EMBL/GenBank/DDBJ whole genome shotgun (WGS) entry which is preliminary data.</text>
</comment>
<keyword evidence="2" id="KW-0238">DNA-binding</keyword>
<protein>
    <recommendedName>
        <fullName evidence="4">HTH luxR-type domain-containing protein</fullName>
    </recommendedName>
</protein>
<keyword evidence="3" id="KW-0804">Transcription</keyword>
<name>A0A140KZV2_9FIRM</name>
<proteinExistence type="predicted"/>
<accession>A0A140KZV2</accession>
<dbReference type="InterPro" id="IPR016032">
    <property type="entry name" value="Sig_transdc_resp-reg_C-effctor"/>
</dbReference>
<dbReference type="GO" id="GO:0003677">
    <property type="term" value="F:DNA binding"/>
    <property type="evidence" value="ECO:0007669"/>
    <property type="project" value="UniProtKB-KW"/>
</dbReference>
<dbReference type="SMART" id="SM00421">
    <property type="entry name" value="HTH_LUXR"/>
    <property type="match status" value="1"/>
</dbReference>
<sequence length="200" mass="23131">MHATGGNWSSWLDMSIEYRESKNKINRYRQQLREQGGQKTAEEMVLLELAGSMESDLNKMTAEMENRVLYQFQAIDEKDIQLAGLTERQKEIALLRQRYSYTEIGKMLGMAPSSVFSIYRDTITKIKKYKMAQMQDQPHGLGNRQLQIYFLQKEGKSNSEIAEELGISINTVKTQIRIIKQKLGVNKLPKISCREDCAHF</sequence>
<evidence type="ECO:0000313" key="6">
    <source>
        <dbReference type="Proteomes" id="UP000070456"/>
    </source>
</evidence>
<dbReference type="InterPro" id="IPR013324">
    <property type="entry name" value="RNA_pol_sigma_r3/r4-like"/>
</dbReference>
<dbReference type="Gene3D" id="1.10.10.10">
    <property type="entry name" value="Winged helix-like DNA-binding domain superfamily/Winged helix DNA-binding domain"/>
    <property type="match status" value="1"/>
</dbReference>
<dbReference type="InterPro" id="IPR036388">
    <property type="entry name" value="WH-like_DNA-bd_sf"/>
</dbReference>
<dbReference type="PRINTS" id="PR00038">
    <property type="entry name" value="HTHLUXR"/>
</dbReference>
<dbReference type="SUPFAM" id="SSF88659">
    <property type="entry name" value="Sigma3 and sigma4 domains of RNA polymerase sigma factors"/>
    <property type="match status" value="1"/>
</dbReference>
<dbReference type="CDD" id="cd06170">
    <property type="entry name" value="LuxR_C_like"/>
    <property type="match status" value="1"/>
</dbReference>
<evidence type="ECO:0000256" key="1">
    <source>
        <dbReference type="ARBA" id="ARBA00023015"/>
    </source>
</evidence>
<dbReference type="Pfam" id="PF00196">
    <property type="entry name" value="GerE"/>
    <property type="match status" value="1"/>
</dbReference>
<reference evidence="5 6" key="1">
    <citation type="submission" date="2015-12" db="EMBL/GenBank/DDBJ databases">
        <title>Draft genome sequence of the thermoanaerobe Thermotalea metallivorans, an isolate from the runoff channel of the Great Artesian Basin, Australia.</title>
        <authorList>
            <person name="Patel B.K."/>
        </authorList>
    </citation>
    <scope>NUCLEOTIDE SEQUENCE [LARGE SCALE GENOMIC DNA]</scope>
    <source>
        <strain evidence="5 6">B2-1</strain>
    </source>
</reference>
<feature type="domain" description="HTH luxR-type" evidence="4">
    <location>
        <begin position="138"/>
        <end position="195"/>
    </location>
</feature>
<dbReference type="OrthoDB" id="9789465at2"/>